<dbReference type="Proteomes" id="UP000437736">
    <property type="component" value="Unassembled WGS sequence"/>
</dbReference>
<evidence type="ECO:0000313" key="2">
    <source>
        <dbReference type="Proteomes" id="UP000437736"/>
    </source>
</evidence>
<feature type="non-terminal residue" evidence="1">
    <location>
        <position position="79"/>
    </location>
</feature>
<name>A0ABW9R0W3_9ACTN</name>
<dbReference type="EMBL" id="WJHE01001535">
    <property type="protein sequence ID" value="MST35231.1"/>
    <property type="molecule type" value="Genomic_DNA"/>
</dbReference>
<keyword evidence="2" id="KW-1185">Reference proteome</keyword>
<sequence length="79" mass="8227">MLTDADRVPLAARAWIADGVRGALVAADGTIDWYCPDGFGGAPALFHLLDPAGAAIRVGPVRQGTGSARRLPPGGQRYR</sequence>
<proteinExistence type="predicted"/>
<evidence type="ECO:0000313" key="1">
    <source>
        <dbReference type="EMBL" id="MST35231.1"/>
    </source>
</evidence>
<organism evidence="1 2">
    <name type="scientific">Acidiferrimicrobium australe</name>
    <dbReference type="NCBI Taxonomy" id="2664430"/>
    <lineage>
        <taxon>Bacteria</taxon>
        <taxon>Bacillati</taxon>
        <taxon>Actinomycetota</taxon>
        <taxon>Acidimicrobiia</taxon>
        <taxon>Acidimicrobiales</taxon>
        <taxon>Acidimicrobiaceae</taxon>
        <taxon>Acidiferrimicrobium</taxon>
    </lineage>
</organism>
<comment type="caution">
    <text evidence="1">The sequence shown here is derived from an EMBL/GenBank/DDBJ whole genome shotgun (WGS) entry which is preliminary data.</text>
</comment>
<accession>A0ABW9R0W3</accession>
<evidence type="ECO:0008006" key="3">
    <source>
        <dbReference type="Google" id="ProtNLM"/>
    </source>
</evidence>
<protein>
    <recommendedName>
        <fullName evidence="3">Glycoside hydrolase family 15 protein</fullName>
    </recommendedName>
</protein>
<reference evidence="1 2" key="1">
    <citation type="submission" date="2019-11" db="EMBL/GenBank/DDBJ databases">
        <title>Acidiferrimicrobium australis gen. nov., sp. nov., an acidophilic and obligately heterotrophic, member of the Actinobacteria that catalyses dissimilatory oxido- reduction of iron isolated from metal-rich acidic water in Chile.</title>
        <authorList>
            <person name="Gonzalez D."/>
            <person name="Huber K."/>
            <person name="Hedrich S."/>
            <person name="Rojas-Villalobos C."/>
            <person name="Quatrini R."/>
            <person name="Dinamarca M.A."/>
            <person name="Schwarz A."/>
            <person name="Canales C."/>
            <person name="Nancucheo I."/>
        </authorList>
    </citation>
    <scope>NUCLEOTIDE SEQUENCE [LARGE SCALE GENOMIC DNA]</scope>
    <source>
        <strain evidence="1 2">USS-CCA1</strain>
    </source>
</reference>
<gene>
    <name evidence="1" type="ORF">GHK86_21180</name>
</gene>